<evidence type="ECO:0000313" key="1">
    <source>
        <dbReference type="EMBL" id="SHJ17463.1"/>
    </source>
</evidence>
<dbReference type="RefSeq" id="WP_072783496.1">
    <property type="nucleotide sequence ID" value="NZ_CP045292.1"/>
</dbReference>
<organism evidence="1 2">
    <name type="scientific">Flavobacterium haoranii</name>
    <dbReference type="NCBI Taxonomy" id="683124"/>
    <lineage>
        <taxon>Bacteria</taxon>
        <taxon>Pseudomonadati</taxon>
        <taxon>Bacteroidota</taxon>
        <taxon>Flavobacteriia</taxon>
        <taxon>Flavobacteriales</taxon>
        <taxon>Flavobacteriaceae</taxon>
        <taxon>Flavobacterium</taxon>
    </lineage>
</organism>
<protein>
    <submittedName>
        <fullName evidence="1">Uncharacterized protein</fullName>
    </submittedName>
</protein>
<gene>
    <name evidence="1" type="ORF">SAMN05444337_1436</name>
</gene>
<dbReference type="AlphaFoldDB" id="A0A1M6H5M0"/>
<dbReference type="OrthoDB" id="1350130at2"/>
<dbReference type="STRING" id="683124.SAMN05444337_1436"/>
<accession>A0A1M6H5M0</accession>
<dbReference type="EMBL" id="FQZH01000002">
    <property type="protein sequence ID" value="SHJ17463.1"/>
    <property type="molecule type" value="Genomic_DNA"/>
</dbReference>
<dbReference type="Proteomes" id="UP000184232">
    <property type="component" value="Unassembled WGS sequence"/>
</dbReference>
<keyword evidence="2" id="KW-1185">Reference proteome</keyword>
<reference evidence="1 2" key="1">
    <citation type="submission" date="2016-11" db="EMBL/GenBank/DDBJ databases">
        <authorList>
            <person name="Jaros S."/>
            <person name="Januszkiewicz K."/>
            <person name="Wedrychowicz H."/>
        </authorList>
    </citation>
    <scope>NUCLEOTIDE SEQUENCE [LARGE SCALE GENOMIC DNA]</scope>
    <source>
        <strain evidence="1 2">DSM 22807</strain>
    </source>
</reference>
<proteinExistence type="predicted"/>
<evidence type="ECO:0000313" key="2">
    <source>
        <dbReference type="Proteomes" id="UP000184232"/>
    </source>
</evidence>
<name>A0A1M6H5M0_9FLAO</name>
<sequence length="181" mass="21674">MEDYTSQEMKAWYENFRVNSKTKSENAKVKSIYDIILRNEYTDSDYWYMGGGADEFIKYLQNFNVEDIKDLENDIQNWTSDQLWILRECLVYGYRYDDNHKKSNTFKNQSYLLTFLFSATEDEDIKIDIFENAELINDGDSKPLELLLNIKKWAENKIHNSENLDKIHFEQIEEAIKKTSR</sequence>